<dbReference type="AlphaFoldDB" id="A0A5D4TVL4"/>
<keyword evidence="3" id="KW-0808">Transferase</keyword>
<dbReference type="Gene3D" id="3.90.550.10">
    <property type="entry name" value="Spore Coat Polysaccharide Biosynthesis Protein SpsA, Chain A"/>
    <property type="match status" value="1"/>
</dbReference>
<evidence type="ECO:0000313" key="3">
    <source>
        <dbReference type="EMBL" id="TYS84695.1"/>
    </source>
</evidence>
<accession>A0A5D4TVL4</accession>
<sequence length="245" mass="28534">MKPTVSIVIPFYNCSYVDQAIRSALNQSYSNVEVVVIDDGSTKEVERLTPFLNQINYFRKENGGTASAVNEGIKRASGDYIAWLSSDDYFDHLKIEKQLDYMLRRRAKASFHNYDVINQTNEVLLPCIGKRFTNAEEIYHTFLTINPVNGCSIMVHKDVFRDIGYFSTEFKFTQDFEMWNRMLINGYVIYYLDEVLLKYRSHPESGTSKHSDKLKKEVSIIKQHYHHKILHYLSENGAALKSIRF</sequence>
<dbReference type="EMBL" id="VTEZ01000004">
    <property type="protein sequence ID" value="TYS84695.1"/>
    <property type="molecule type" value="Genomic_DNA"/>
</dbReference>
<dbReference type="SUPFAM" id="SSF53448">
    <property type="entry name" value="Nucleotide-diphospho-sugar transferases"/>
    <property type="match status" value="1"/>
</dbReference>
<dbReference type="PANTHER" id="PTHR22916:SF3">
    <property type="entry name" value="UDP-GLCNAC:BETAGAL BETA-1,3-N-ACETYLGLUCOSAMINYLTRANSFERASE-LIKE PROTEIN 1"/>
    <property type="match status" value="1"/>
</dbReference>
<reference evidence="3 4" key="1">
    <citation type="submission" date="2019-08" db="EMBL/GenBank/DDBJ databases">
        <title>Bacillus genomes from the desert of Cuatro Cienegas, Coahuila.</title>
        <authorList>
            <person name="Olmedo-Alvarez G."/>
        </authorList>
    </citation>
    <scope>NUCLEOTIDE SEQUENCE [LARGE SCALE GENOMIC DNA]</scope>
    <source>
        <strain evidence="3 4">CH87b_3T</strain>
    </source>
</reference>
<protein>
    <submittedName>
        <fullName evidence="3">Glycosyltransferase</fullName>
    </submittedName>
</protein>
<evidence type="ECO:0000259" key="2">
    <source>
        <dbReference type="Pfam" id="PF00535"/>
    </source>
</evidence>
<proteinExistence type="inferred from homology"/>
<comment type="caution">
    <text evidence="3">The sequence shown here is derived from an EMBL/GenBank/DDBJ whole genome shotgun (WGS) entry which is preliminary data.</text>
</comment>
<dbReference type="RefSeq" id="WP_148969124.1">
    <property type="nucleotide sequence ID" value="NZ_JBNIKW010000003.1"/>
</dbReference>
<dbReference type="Proteomes" id="UP000324269">
    <property type="component" value="Unassembled WGS sequence"/>
</dbReference>
<evidence type="ECO:0000313" key="4">
    <source>
        <dbReference type="Proteomes" id="UP000324269"/>
    </source>
</evidence>
<gene>
    <name evidence="3" type="ORF">FZC85_15135</name>
</gene>
<comment type="similarity">
    <text evidence="1">Belongs to the glycosyltransferase 2 family.</text>
</comment>
<dbReference type="PANTHER" id="PTHR22916">
    <property type="entry name" value="GLYCOSYLTRANSFERASE"/>
    <property type="match status" value="1"/>
</dbReference>
<dbReference type="InterPro" id="IPR001173">
    <property type="entry name" value="Glyco_trans_2-like"/>
</dbReference>
<name>A0A5D4TVL4_9BACI</name>
<feature type="domain" description="Glycosyltransferase 2-like" evidence="2">
    <location>
        <begin position="6"/>
        <end position="163"/>
    </location>
</feature>
<dbReference type="GO" id="GO:0016758">
    <property type="term" value="F:hexosyltransferase activity"/>
    <property type="evidence" value="ECO:0007669"/>
    <property type="project" value="UniProtKB-ARBA"/>
</dbReference>
<dbReference type="OrthoDB" id="396512at2"/>
<organism evidence="3 4">
    <name type="scientific">Rossellomorea aquimaris</name>
    <dbReference type="NCBI Taxonomy" id="189382"/>
    <lineage>
        <taxon>Bacteria</taxon>
        <taxon>Bacillati</taxon>
        <taxon>Bacillota</taxon>
        <taxon>Bacilli</taxon>
        <taxon>Bacillales</taxon>
        <taxon>Bacillaceae</taxon>
        <taxon>Rossellomorea</taxon>
    </lineage>
</organism>
<dbReference type="InterPro" id="IPR029044">
    <property type="entry name" value="Nucleotide-diphossugar_trans"/>
</dbReference>
<evidence type="ECO:0000256" key="1">
    <source>
        <dbReference type="ARBA" id="ARBA00006739"/>
    </source>
</evidence>
<dbReference type="Pfam" id="PF00535">
    <property type="entry name" value="Glycos_transf_2"/>
    <property type="match status" value="1"/>
</dbReference>